<dbReference type="PRINTS" id="PR00103">
    <property type="entry name" value="CAMPKINASE"/>
</dbReference>
<protein>
    <recommendedName>
        <fullName evidence="2">Cyclic nucleotide-binding domain-containing protein</fullName>
    </recommendedName>
</protein>
<dbReference type="CDD" id="cd00038">
    <property type="entry name" value="CAP_ED"/>
    <property type="match status" value="2"/>
</dbReference>
<feature type="compositionally biased region" description="Polar residues" evidence="1">
    <location>
        <begin position="135"/>
        <end position="145"/>
    </location>
</feature>
<dbReference type="EMBL" id="CAUYUJ010002971">
    <property type="protein sequence ID" value="CAK0803197.1"/>
    <property type="molecule type" value="Genomic_DNA"/>
</dbReference>
<dbReference type="PROSITE" id="PS00888">
    <property type="entry name" value="CNMP_BINDING_1"/>
    <property type="match status" value="1"/>
</dbReference>
<gene>
    <name evidence="3" type="ORF">PCOR1329_LOCUS10475</name>
</gene>
<keyword evidence="4" id="KW-1185">Reference proteome</keyword>
<dbReference type="SUPFAM" id="SSF51206">
    <property type="entry name" value="cAMP-binding domain-like"/>
    <property type="match status" value="2"/>
</dbReference>
<name>A0ABN9QEE9_9DINO</name>
<evidence type="ECO:0000313" key="3">
    <source>
        <dbReference type="EMBL" id="CAK0803197.1"/>
    </source>
</evidence>
<dbReference type="PROSITE" id="PS00889">
    <property type="entry name" value="CNMP_BINDING_2"/>
    <property type="match status" value="1"/>
</dbReference>
<feature type="non-terminal residue" evidence="3">
    <location>
        <position position="1"/>
    </location>
</feature>
<dbReference type="PANTHER" id="PTHR11635:SF152">
    <property type="entry name" value="CAMP-DEPENDENT PROTEIN KINASE TYPE I REGULATORY SUBUNIT-RELATED"/>
    <property type="match status" value="1"/>
</dbReference>
<evidence type="ECO:0000259" key="2">
    <source>
        <dbReference type="PROSITE" id="PS50042"/>
    </source>
</evidence>
<dbReference type="InterPro" id="IPR000595">
    <property type="entry name" value="cNMP-bd_dom"/>
</dbReference>
<evidence type="ECO:0000313" key="4">
    <source>
        <dbReference type="Proteomes" id="UP001189429"/>
    </source>
</evidence>
<feature type="compositionally biased region" description="Acidic residues" evidence="1">
    <location>
        <begin position="257"/>
        <end position="273"/>
    </location>
</feature>
<feature type="region of interest" description="Disordered" evidence="1">
    <location>
        <begin position="1"/>
        <end position="23"/>
    </location>
</feature>
<sequence>AQAQAQAQAAPPHGGAGVGGTSDRAAMLRERLAALETQQSRFAALEAQVRALAEGAHAPPTAAQAPRGGGTPGTPLGTSPSAPSPPPPAATPLALCASLQAPPPPARGASSVAAASASGPCSPQAPARPAAASPKQKSVQIQEPQQKVPVPVGSAIGSACASSEQQERPPVAELGTPSTAVDSRTSTMSTGSRRDSIRNSLKNLAGFAATGLGGGRRRASLRRSSCEYEEEEPQRAPDHLPELPEGPEESLGHDSTEPSDPEDDDDDDSDADSDFGREMHRRGSVSAEAHGAWNMRRVGSAAVHFSKATSDRDMLMKALKSCPFFQDLNEETLTQLVDSMPVEPVEAGECVVKQGEQGDAAFAILSGSMNIYNEDSNTSCRRTVVVGTTLGAGPMAFVKKKDFIRQLPAGRLFGEMSMLWGSPRSRSVYASEPSKLARLSREAYLNIVVRYNEEERQRRVKSLKKASMLETLDNEEIAQIADALEKRRIKEGDYIVKQGEEGDEFFVIMSGVCVVTVASDVFKGDEDVQEYRSLGPGDLFGEIALLKRTKRTASIQARSDMQVLCLKRRQFERMFGKLEKLQQKNYVSDPRRCLAEFFLPGDATGPKGMCKENHAGQARSDWFAVYRPTSRDAIALMIRGAAVGKGLNVKGKSAKRNRLSGFVPFLQISDNKHKCKIEPSPPDARLRIFYVSEADCLRAKSELEAVAHEPNLEVTDRSIFEDTSYVHSSPPVWGLDVPEPVMREAYIMRPDITFMVGWETGRASEPAFMDMNLHAIRDKKPPRVVLYQYDVEDPMNPQGLLIAYAEACVKPVVSDFDTFTVGSKGMTYHCLAGGQAELSAWSLRNTLDILRSPSGEGWCGRWLDVLRQADEHILRKAEEERPQYGYGDDVSYRLISEVVQATSDTGAVRHGAECFNFFFPQELDPDYLVVYPELDDKPWAYMNELELRNFLSDRIQHGYIFPMNPVWLVRDEGWYDLYEEMRQTPEGARELAKWFGPPGSGIAELIEEIHSEFPEGFRVDKDSADNSQHWEAAKGELDSCELAALATHTATGMSWSKLRSKVRTLQKLGGLSPKAASSSASTGVSFALQKGDRLAAVAGDAGLAETGASPD</sequence>
<feature type="compositionally biased region" description="Basic and acidic residues" evidence="1">
    <location>
        <begin position="233"/>
        <end position="242"/>
    </location>
</feature>
<dbReference type="Proteomes" id="UP001189429">
    <property type="component" value="Unassembled WGS sequence"/>
</dbReference>
<dbReference type="InterPro" id="IPR018488">
    <property type="entry name" value="cNMP-bd_CS"/>
</dbReference>
<dbReference type="InterPro" id="IPR018490">
    <property type="entry name" value="cNMP-bd_dom_sf"/>
</dbReference>
<dbReference type="PROSITE" id="PS50042">
    <property type="entry name" value="CNMP_BINDING_3"/>
    <property type="match status" value="2"/>
</dbReference>
<reference evidence="3" key="1">
    <citation type="submission" date="2023-10" db="EMBL/GenBank/DDBJ databases">
        <authorList>
            <person name="Chen Y."/>
            <person name="Shah S."/>
            <person name="Dougan E. K."/>
            <person name="Thang M."/>
            <person name="Chan C."/>
        </authorList>
    </citation>
    <scope>NUCLEOTIDE SEQUENCE [LARGE SCALE GENOMIC DNA]</scope>
</reference>
<evidence type="ECO:0000256" key="1">
    <source>
        <dbReference type="SAM" id="MobiDB-lite"/>
    </source>
</evidence>
<comment type="caution">
    <text evidence="3">The sequence shown here is derived from an EMBL/GenBank/DDBJ whole genome shotgun (WGS) entry which is preliminary data.</text>
</comment>
<feature type="compositionally biased region" description="Low complexity" evidence="1">
    <location>
        <begin position="1"/>
        <end position="10"/>
    </location>
</feature>
<dbReference type="InterPro" id="IPR014710">
    <property type="entry name" value="RmlC-like_jellyroll"/>
</dbReference>
<dbReference type="PANTHER" id="PTHR11635">
    <property type="entry name" value="CAMP-DEPENDENT PROTEIN KINASE REGULATORY CHAIN"/>
    <property type="match status" value="1"/>
</dbReference>
<feature type="domain" description="Cyclic nucleotide-binding" evidence="2">
    <location>
        <begin position="468"/>
        <end position="592"/>
    </location>
</feature>
<proteinExistence type="predicted"/>
<dbReference type="Pfam" id="PF00027">
    <property type="entry name" value="cNMP_binding"/>
    <property type="match status" value="2"/>
</dbReference>
<dbReference type="SMART" id="SM00100">
    <property type="entry name" value="cNMP"/>
    <property type="match status" value="2"/>
</dbReference>
<feature type="domain" description="Cyclic nucleotide-binding" evidence="2">
    <location>
        <begin position="324"/>
        <end position="465"/>
    </location>
</feature>
<accession>A0ABN9QEE9</accession>
<dbReference type="InterPro" id="IPR050503">
    <property type="entry name" value="cAMP-dep_PK_reg_su-like"/>
</dbReference>
<dbReference type="Gene3D" id="2.60.120.10">
    <property type="entry name" value="Jelly Rolls"/>
    <property type="match status" value="2"/>
</dbReference>
<feature type="compositionally biased region" description="Low complexity" evidence="1">
    <location>
        <begin position="107"/>
        <end position="134"/>
    </location>
</feature>
<organism evidence="3 4">
    <name type="scientific">Prorocentrum cordatum</name>
    <dbReference type="NCBI Taxonomy" id="2364126"/>
    <lineage>
        <taxon>Eukaryota</taxon>
        <taxon>Sar</taxon>
        <taxon>Alveolata</taxon>
        <taxon>Dinophyceae</taxon>
        <taxon>Prorocentrales</taxon>
        <taxon>Prorocentraceae</taxon>
        <taxon>Prorocentrum</taxon>
    </lineage>
</organism>
<feature type="region of interest" description="Disordered" evidence="1">
    <location>
        <begin position="53"/>
        <end position="288"/>
    </location>
</feature>